<evidence type="ECO:0000256" key="1">
    <source>
        <dbReference type="SAM" id="SignalP"/>
    </source>
</evidence>
<accession>A0A484BIM7</accession>
<feature type="chain" id="PRO_5019848794" description="Secreted protein" evidence="1">
    <location>
        <begin position="23"/>
        <end position="82"/>
    </location>
</feature>
<dbReference type="Proteomes" id="UP000295192">
    <property type="component" value="Unassembled WGS sequence"/>
</dbReference>
<gene>
    <name evidence="2" type="ORF">AWZ03_005068</name>
</gene>
<keyword evidence="3" id="KW-1185">Reference proteome</keyword>
<evidence type="ECO:0000313" key="2">
    <source>
        <dbReference type="EMBL" id="TDG48524.1"/>
    </source>
</evidence>
<proteinExistence type="predicted"/>
<keyword evidence="1" id="KW-0732">Signal</keyword>
<reference evidence="2 3" key="1">
    <citation type="journal article" date="2019" name="J. Hered.">
        <title>An Improved Genome Assembly for Drosophila navojoa, the Basal Species in the mojavensis Cluster.</title>
        <authorList>
            <person name="Vanderlinde T."/>
            <person name="Dupim E.G."/>
            <person name="Nazario-Yepiz N.O."/>
            <person name="Carvalho A.B."/>
        </authorList>
    </citation>
    <scope>NUCLEOTIDE SEQUENCE [LARGE SCALE GENOMIC DNA]</scope>
    <source>
        <strain evidence="2">Navoj_Jal97</strain>
        <tissue evidence="2">Whole organism</tissue>
    </source>
</reference>
<name>A0A484BIM7_DRONA</name>
<feature type="signal peptide" evidence="1">
    <location>
        <begin position="1"/>
        <end position="22"/>
    </location>
</feature>
<organism evidence="2 3">
    <name type="scientific">Drosophila navojoa</name>
    <name type="common">Fruit fly</name>
    <dbReference type="NCBI Taxonomy" id="7232"/>
    <lineage>
        <taxon>Eukaryota</taxon>
        <taxon>Metazoa</taxon>
        <taxon>Ecdysozoa</taxon>
        <taxon>Arthropoda</taxon>
        <taxon>Hexapoda</taxon>
        <taxon>Insecta</taxon>
        <taxon>Pterygota</taxon>
        <taxon>Neoptera</taxon>
        <taxon>Endopterygota</taxon>
        <taxon>Diptera</taxon>
        <taxon>Brachycera</taxon>
        <taxon>Muscomorpha</taxon>
        <taxon>Ephydroidea</taxon>
        <taxon>Drosophilidae</taxon>
        <taxon>Drosophila</taxon>
    </lineage>
</organism>
<comment type="caution">
    <text evidence="2">The sequence shown here is derived from an EMBL/GenBank/DDBJ whole genome shotgun (WGS) entry which is preliminary data.</text>
</comment>
<evidence type="ECO:0000313" key="3">
    <source>
        <dbReference type="Proteomes" id="UP000295192"/>
    </source>
</evidence>
<evidence type="ECO:0008006" key="4">
    <source>
        <dbReference type="Google" id="ProtNLM"/>
    </source>
</evidence>
<dbReference type="AlphaFoldDB" id="A0A484BIM7"/>
<dbReference type="EMBL" id="LSRL02000032">
    <property type="protein sequence ID" value="TDG48524.1"/>
    <property type="molecule type" value="Genomic_DNA"/>
</dbReference>
<protein>
    <recommendedName>
        <fullName evidence="4">Secreted protein</fullName>
    </recommendedName>
</protein>
<sequence length="82" mass="8842">MLLTYLTAMLLRWACKFGAASALGDGGVVHILCMSAPTTGLKFPAKLLTFDGVLKPQQQQRSSCRCRCYCRCAEVKALGAAE</sequence>